<dbReference type="PROSITE" id="PS50192">
    <property type="entry name" value="T_SNARE"/>
    <property type="match status" value="1"/>
</dbReference>
<reference evidence="12 13" key="1">
    <citation type="journal article" date="2020" name="Elife">
        <title>Loss of centromere function drives karyotype evolution in closely related Malassezia species.</title>
        <authorList>
            <person name="Sankaranarayanan S.R."/>
            <person name="Ianiri G."/>
            <person name="Coelho M.A."/>
            <person name="Reza M.H."/>
            <person name="Thimmappa B.C."/>
            <person name="Ganguly P."/>
            <person name="Vadnala R.N."/>
            <person name="Sun S."/>
            <person name="Siddharthan R."/>
            <person name="Tellgren-Roth C."/>
            <person name="Dawson T.L."/>
            <person name="Heitman J."/>
            <person name="Sanyal K."/>
        </authorList>
    </citation>
    <scope>NUCLEOTIDE SEQUENCE [LARGE SCALE GENOMIC DNA]</scope>
    <source>
        <strain evidence="12">CBS14141</strain>
    </source>
</reference>
<evidence type="ECO:0000313" key="12">
    <source>
        <dbReference type="EMBL" id="WFD46724.1"/>
    </source>
</evidence>
<sequence length="174" mass="19466">MSRRTAAAPDRHALLTGHAYPSSSSVRVASPAVTEYNTPLRTASPYENPYGDMQGAPKKEASSSSGFVSLFQGTAAQQRSAADLEEQNDTRLNALSERIKMLKDISMGIGNEVRESTSEMNSLNDVFSNASALLGSTFSRMNAMARRQKGWFCNMMLFILLVIWIFVFLWWWRR</sequence>
<keyword evidence="6" id="KW-0333">Golgi apparatus</keyword>
<evidence type="ECO:0000256" key="4">
    <source>
        <dbReference type="ARBA" id="ARBA00022927"/>
    </source>
</evidence>
<evidence type="ECO:0000256" key="2">
    <source>
        <dbReference type="ARBA" id="ARBA00022448"/>
    </source>
</evidence>
<gene>
    <name evidence="12" type="primary">BET1</name>
    <name evidence="12" type="ORF">GLX27_001363</name>
</gene>
<keyword evidence="13" id="KW-1185">Reference proteome</keyword>
<dbReference type="Proteomes" id="UP000818624">
    <property type="component" value="Chromosome 1"/>
</dbReference>
<evidence type="ECO:0000256" key="10">
    <source>
        <dbReference type="SAM" id="Phobius"/>
    </source>
</evidence>
<evidence type="ECO:0000256" key="3">
    <source>
        <dbReference type="ARBA" id="ARBA00022692"/>
    </source>
</evidence>
<keyword evidence="2" id="KW-0813">Transport</keyword>
<evidence type="ECO:0000256" key="6">
    <source>
        <dbReference type="ARBA" id="ARBA00023034"/>
    </source>
</evidence>
<feature type="domain" description="T-SNARE coiled-coil homology" evidence="11">
    <location>
        <begin position="82"/>
        <end position="144"/>
    </location>
</feature>
<feature type="compositionally biased region" description="Low complexity" evidence="9">
    <location>
        <begin position="21"/>
        <end position="33"/>
    </location>
</feature>
<dbReference type="InterPro" id="IPR000727">
    <property type="entry name" value="T_SNARE_dom"/>
</dbReference>
<name>A0ABY8EMI0_MALFU</name>
<organism evidence="12 13">
    <name type="scientific">Malassezia furfur</name>
    <name type="common">Pityriasis versicolor infection agent</name>
    <name type="synonym">Pityrosporum furfur</name>
    <dbReference type="NCBI Taxonomy" id="55194"/>
    <lineage>
        <taxon>Eukaryota</taxon>
        <taxon>Fungi</taxon>
        <taxon>Dikarya</taxon>
        <taxon>Basidiomycota</taxon>
        <taxon>Ustilaginomycotina</taxon>
        <taxon>Malasseziomycetes</taxon>
        <taxon>Malasseziales</taxon>
        <taxon>Malasseziaceae</taxon>
        <taxon>Malassezia</taxon>
    </lineage>
</organism>
<keyword evidence="5 10" id="KW-1133">Transmembrane helix</keyword>
<keyword evidence="7 10" id="KW-0472">Membrane</keyword>
<evidence type="ECO:0000256" key="5">
    <source>
        <dbReference type="ARBA" id="ARBA00022989"/>
    </source>
</evidence>
<evidence type="ECO:0000259" key="11">
    <source>
        <dbReference type="PROSITE" id="PS50192"/>
    </source>
</evidence>
<dbReference type="PANTHER" id="PTHR12791">
    <property type="entry name" value="GOLGI SNARE BET1-RELATED"/>
    <property type="match status" value="1"/>
</dbReference>
<dbReference type="Gene3D" id="1.20.5.110">
    <property type="match status" value="1"/>
</dbReference>
<dbReference type="CDD" id="cd15853">
    <property type="entry name" value="SNARE_Bet1"/>
    <property type="match status" value="1"/>
</dbReference>
<evidence type="ECO:0000256" key="7">
    <source>
        <dbReference type="ARBA" id="ARBA00023136"/>
    </source>
</evidence>
<keyword evidence="3 10" id="KW-0812">Transmembrane</keyword>
<protein>
    <submittedName>
        <fullName evidence="12">Protein transport protein bet1</fullName>
    </submittedName>
</protein>
<evidence type="ECO:0000256" key="9">
    <source>
        <dbReference type="SAM" id="MobiDB-lite"/>
    </source>
</evidence>
<evidence type="ECO:0000256" key="8">
    <source>
        <dbReference type="ARBA" id="ARBA00046280"/>
    </source>
</evidence>
<feature type="transmembrane region" description="Helical" evidence="10">
    <location>
        <begin position="151"/>
        <end position="172"/>
    </location>
</feature>
<proteinExistence type="predicted"/>
<dbReference type="InterPro" id="IPR039899">
    <property type="entry name" value="BET1_SNARE"/>
</dbReference>
<dbReference type="SUPFAM" id="SSF58038">
    <property type="entry name" value="SNARE fusion complex"/>
    <property type="match status" value="1"/>
</dbReference>
<evidence type="ECO:0000256" key="1">
    <source>
        <dbReference type="ARBA" id="ARBA00004394"/>
    </source>
</evidence>
<keyword evidence="4" id="KW-0653">Protein transport</keyword>
<feature type="region of interest" description="Disordered" evidence="9">
    <location>
        <begin position="1"/>
        <end position="62"/>
    </location>
</feature>
<evidence type="ECO:0000313" key="13">
    <source>
        <dbReference type="Proteomes" id="UP000818624"/>
    </source>
</evidence>
<comment type="subcellular location">
    <subcellularLocation>
        <location evidence="8">Endomembrane system</location>
        <topology evidence="8">Single-pass type IV membrane protein</topology>
    </subcellularLocation>
    <subcellularLocation>
        <location evidence="1">Golgi apparatus membrane</location>
    </subcellularLocation>
</comment>
<dbReference type="EMBL" id="CP046234">
    <property type="protein sequence ID" value="WFD46724.1"/>
    <property type="molecule type" value="Genomic_DNA"/>
</dbReference>
<accession>A0ABY8EMI0</accession>